<proteinExistence type="predicted"/>
<sequence length="137" mass="15202">MKIYLDENLPYVLAEPLSVVYREHVFSTHLEEGLTGTEDIPLLTSLRARGFEAFVTRDRAQLRDPDERKAVINSGLRWVGVADKRLKGLEQITVTVATLVAGLRVVIEHAPEGPTSYALKTVQHGAGQLVTIRDIRG</sequence>
<dbReference type="Proteomes" id="UP000578352">
    <property type="component" value="Unassembled WGS sequence"/>
</dbReference>
<dbReference type="AlphaFoldDB" id="A0A853CYG0"/>
<evidence type="ECO:0000259" key="1">
    <source>
        <dbReference type="Pfam" id="PF18478"/>
    </source>
</evidence>
<dbReference type="EMBL" id="JACCFL010000001">
    <property type="protein sequence ID" value="NYJ25592.1"/>
    <property type="molecule type" value="Genomic_DNA"/>
</dbReference>
<feature type="domain" description="VapC45 PIN like" evidence="1">
    <location>
        <begin position="1"/>
        <end position="79"/>
    </location>
</feature>
<reference evidence="2 3" key="1">
    <citation type="submission" date="2020-07" db="EMBL/GenBank/DDBJ databases">
        <title>Sequencing the genomes of 1000 actinobacteria strains.</title>
        <authorList>
            <person name="Klenk H.-P."/>
        </authorList>
    </citation>
    <scope>NUCLEOTIDE SEQUENCE [LARGE SCALE GENOMIC DNA]</scope>
    <source>
        <strain evidence="2 3">DSM 15165</strain>
    </source>
</reference>
<evidence type="ECO:0000313" key="2">
    <source>
        <dbReference type="EMBL" id="NYJ25592.1"/>
    </source>
</evidence>
<name>A0A853CYG0_9MICO</name>
<comment type="caution">
    <text evidence="2">The sequence shown here is derived from an EMBL/GenBank/DDBJ whole genome shotgun (WGS) entry which is preliminary data.</text>
</comment>
<protein>
    <recommendedName>
        <fullName evidence="1">VapC45 PIN like domain-containing protein</fullName>
    </recommendedName>
</protein>
<dbReference type="RefSeq" id="WP_179608372.1">
    <property type="nucleotide sequence ID" value="NZ_BAABEH010000001.1"/>
</dbReference>
<evidence type="ECO:0000313" key="3">
    <source>
        <dbReference type="Proteomes" id="UP000578352"/>
    </source>
</evidence>
<dbReference type="Pfam" id="PF18478">
    <property type="entry name" value="PIN_10"/>
    <property type="match status" value="1"/>
</dbReference>
<organism evidence="2 3">
    <name type="scientific">Leifsonia shinshuensis</name>
    <dbReference type="NCBI Taxonomy" id="150026"/>
    <lineage>
        <taxon>Bacteria</taxon>
        <taxon>Bacillati</taxon>
        <taxon>Actinomycetota</taxon>
        <taxon>Actinomycetes</taxon>
        <taxon>Micrococcales</taxon>
        <taxon>Microbacteriaceae</taxon>
        <taxon>Leifsonia</taxon>
    </lineage>
</organism>
<dbReference type="InterPro" id="IPR041375">
    <property type="entry name" value="VapC45_PIN-like"/>
</dbReference>
<accession>A0A853CYG0</accession>
<gene>
    <name evidence="2" type="ORF">HNR13_003879</name>
</gene>